<dbReference type="GO" id="GO:0006260">
    <property type="term" value="P:DNA replication"/>
    <property type="evidence" value="ECO:0007669"/>
    <property type="project" value="UniProtKB-KW"/>
</dbReference>
<dbReference type="InterPro" id="IPR023211">
    <property type="entry name" value="DNA_pol_palm_dom_sf"/>
</dbReference>
<evidence type="ECO:0000256" key="10">
    <source>
        <dbReference type="RuleBase" id="RU000442"/>
    </source>
</evidence>
<dbReference type="Proteomes" id="UP000017559">
    <property type="component" value="Plasmid pMR3, Mitochondrial"/>
</dbReference>
<evidence type="ECO:0000256" key="6">
    <source>
        <dbReference type="ARBA" id="ARBA00022932"/>
    </source>
</evidence>
<keyword evidence="6 10" id="KW-0239">DNA-directed DNA polymerase</keyword>
<dbReference type="InterPro" id="IPR043502">
    <property type="entry name" value="DNA/RNA_pol_sf"/>
</dbReference>
<dbReference type="InterPro" id="IPR036397">
    <property type="entry name" value="RNaseH_sf"/>
</dbReference>
<reference evidence="12" key="2">
    <citation type="journal article" date="2012" name="Fungal Biol.">
        <title>The mitochondrial genome of Moniliophthora roreri, the frosty pod rot pathogen of cacao.</title>
        <authorList>
            <person name="Costa G.G.L."/>
            <person name="Cabrera O.G."/>
            <person name="Tiburcio R.A."/>
            <person name="Medrano F.J."/>
            <person name="Carazzolle M.F."/>
            <person name="Thomazella D.P.T."/>
            <person name="Schuster S.C."/>
            <person name="Carlson J.E."/>
            <person name="Guiltinan M.J."/>
            <person name="Bailey B.A."/>
            <person name="Mieczkowski P."/>
            <person name="Pereira G.A.G."/>
            <person name="Meinhardt L.W."/>
        </authorList>
    </citation>
    <scope>NUCLEOTIDE SEQUENCE [LARGE SCALE GENOMIC DNA]</scope>
    <source>
        <strain>MCA 2997</strain>
        <plasmid>Plasmid pMR3</plasmid>
        <plasmid>Mitochondrial</plasmid>
        <plasmid evidence="12">pMR3</plasmid>
    </source>
</reference>
<evidence type="ECO:0000256" key="2">
    <source>
        <dbReference type="ARBA" id="ARBA00005755"/>
    </source>
</evidence>
<protein>
    <recommendedName>
        <fullName evidence="10">DNA polymerase</fullName>
        <ecNumber evidence="10">2.7.7.7</ecNumber>
    </recommendedName>
</protein>
<dbReference type="PRINTS" id="PR00106">
    <property type="entry name" value="DNAPOLB"/>
</dbReference>
<evidence type="ECO:0000256" key="8">
    <source>
        <dbReference type="ARBA" id="ARBA00023128"/>
    </source>
</evidence>
<dbReference type="Gene3D" id="3.90.1600.10">
    <property type="entry name" value="Palm domain of DNA polymerase"/>
    <property type="match status" value="2"/>
</dbReference>
<dbReference type="InterPro" id="IPR017964">
    <property type="entry name" value="DNA-dir_DNA_pol_B_CS"/>
</dbReference>
<sequence length="898" mass="105865">MKNKKLNNICSIINKWNDFPFKINSNLITENLIKISLTSFKAYLLNNISKNQSIKIFILFKIKTINNQYRTISYMQCIDINDFDFLNKIFIEYWNLRNEDYYLAQFSHIIYTYKIINLDEYPLLGETKIVKANDINKNKFKTNNLKYGGFNIPSTMDFNLWGVTHWIDDNTIIVYKSSSELEYHIELFENYQTVDLMLDDNLLLSFKDTMNDKYDLSTFTRKFKNQEYIFQEGELVLKKIEKKVKFLTKTKRNMYNSKKFITMDLETRIINEVMTSFCVSLYDGKIFKSFYLSDYENDKEMLRESIKFIMKRKYHNYKVYLHNFSKFDAIFILNILTDLSNSVHPIIRDGRFINLRLNFAGKYNLYFRDSLLLLPASLNSLAKEFNVTNKGIFPYTFVNNENISLNYVGLIPDLKYFDNISSEEYEIYSSKFNNDWDLRKETIKYCELDCLVLYQIIDKFSNYIFELFRVDIIQYPTLSSLAFAIFRSKFLGNSKIPLIHGEIFNFIKESYTGGSVDVYKPCIDFKNDNTKVYRYDVNSLYPFAMKNFPMPTGEPIYFEGDILSIYNNEGDKPFGIFEVEIYSPEYIKIPLLQTRIKTDKGYRTISPIGNWTGKYFSEELYNAEKYGYKFKIKRGYLFKKGNLFEGYVDFLYELKKNSSKGSPNYIISKLLLNSLYGRLGMNPIAENHIIISNEEALKLYSKKNITNIIDLKNGKELISFFSMPTNSDEDNSNIKNTSVVVSTAVTASARIHMTQFKTDKNLIIYYSDTDSIDVNKELESKFIGSELGQMKLEHIFDDAVFLAPKMYGGITKDYEYVRIKGLKNPIKFNELKSLLKKEEMLEIKQQKWYSDISNGVFHIKDEIYTLMVTDKKRKLIYNENNEFIDTEPIKLKDETIID</sequence>
<dbReference type="EMBL" id="HQ259118">
    <property type="protein sequence ID" value="ADO51623.1"/>
    <property type="molecule type" value="Genomic_DNA"/>
</dbReference>
<evidence type="ECO:0000256" key="9">
    <source>
        <dbReference type="ARBA" id="ARBA00049244"/>
    </source>
</evidence>
<evidence type="ECO:0000313" key="13">
    <source>
        <dbReference type="Proteomes" id="UP000017559"/>
    </source>
</evidence>
<dbReference type="InterPro" id="IPR006172">
    <property type="entry name" value="DNA-dir_DNA_pol_B"/>
</dbReference>
<keyword evidence="3 10" id="KW-0808">Transferase</keyword>
<dbReference type="SMART" id="SM00486">
    <property type="entry name" value="POLBc"/>
    <property type="match status" value="1"/>
</dbReference>
<name>F2WVP1_MONRO</name>
<evidence type="ECO:0000256" key="3">
    <source>
        <dbReference type="ARBA" id="ARBA00022679"/>
    </source>
</evidence>
<dbReference type="InterPro" id="IPR004868">
    <property type="entry name" value="DNA-dir_DNA_pol_B_mt/vir"/>
</dbReference>
<dbReference type="EC" id="2.7.7.7" evidence="10"/>
<keyword evidence="5 10" id="KW-0235">DNA replication</keyword>
<dbReference type="PANTHER" id="PTHR33568:SF3">
    <property type="entry name" value="DNA-DIRECTED DNA POLYMERASE"/>
    <property type="match status" value="1"/>
</dbReference>
<comment type="similarity">
    <text evidence="2 10">Belongs to the DNA polymerase type-B family.</text>
</comment>
<dbReference type="GO" id="GO:0003677">
    <property type="term" value="F:DNA binding"/>
    <property type="evidence" value="ECO:0007669"/>
    <property type="project" value="UniProtKB-KW"/>
</dbReference>
<dbReference type="Gene3D" id="3.30.420.10">
    <property type="entry name" value="Ribonuclease H-like superfamily/Ribonuclease H"/>
    <property type="match status" value="1"/>
</dbReference>
<comment type="catalytic activity">
    <reaction evidence="9 10">
        <text>DNA(n) + a 2'-deoxyribonucleoside 5'-triphosphate = DNA(n+1) + diphosphate</text>
        <dbReference type="Rhea" id="RHEA:22508"/>
        <dbReference type="Rhea" id="RHEA-COMP:17339"/>
        <dbReference type="Rhea" id="RHEA-COMP:17340"/>
        <dbReference type="ChEBI" id="CHEBI:33019"/>
        <dbReference type="ChEBI" id="CHEBI:61560"/>
        <dbReference type="ChEBI" id="CHEBI:173112"/>
        <dbReference type="EC" id="2.7.7.7"/>
    </reaction>
</comment>
<keyword evidence="4 10" id="KW-0548">Nucleotidyltransferase</keyword>
<feature type="domain" description="DNA-directed DNA polymerase family B mitochondria/virus" evidence="11">
    <location>
        <begin position="310"/>
        <end position="759"/>
    </location>
</feature>
<geneLocation type="mitochondrion" evidence="12"/>
<dbReference type="PIRSF" id="PIRSF006517">
    <property type="entry name" value="DPol_mt_plasmid"/>
    <property type="match status" value="1"/>
</dbReference>
<dbReference type="AlphaFoldDB" id="F2WVP1"/>
<comment type="subcellular location">
    <subcellularLocation>
        <location evidence="1">Mitochondrion</location>
    </subcellularLocation>
</comment>
<evidence type="ECO:0000256" key="1">
    <source>
        <dbReference type="ARBA" id="ARBA00004173"/>
    </source>
</evidence>
<dbReference type="Gene3D" id="1.10.287.690">
    <property type="entry name" value="Helix hairpin bin"/>
    <property type="match status" value="1"/>
</dbReference>
<dbReference type="SUPFAM" id="SSF56672">
    <property type="entry name" value="DNA/RNA polymerases"/>
    <property type="match status" value="1"/>
</dbReference>
<evidence type="ECO:0000313" key="12">
    <source>
        <dbReference type="EMBL" id="ADO51623.1"/>
    </source>
</evidence>
<evidence type="ECO:0000256" key="7">
    <source>
        <dbReference type="ARBA" id="ARBA00023125"/>
    </source>
</evidence>
<accession>F2WVP1</accession>
<evidence type="ECO:0000256" key="5">
    <source>
        <dbReference type="ARBA" id="ARBA00022705"/>
    </source>
</evidence>
<dbReference type="InterPro" id="IPR015833">
    <property type="entry name" value="DNA-dir_DNA_pol_B_mt_lin_plsmd"/>
</dbReference>
<dbReference type="SUPFAM" id="SSF53098">
    <property type="entry name" value="Ribonuclease H-like"/>
    <property type="match status" value="1"/>
</dbReference>
<dbReference type="PROSITE" id="PS00116">
    <property type="entry name" value="DNA_POLYMERASE_B"/>
    <property type="match status" value="1"/>
</dbReference>
<dbReference type="GO" id="GO:0000166">
    <property type="term" value="F:nucleotide binding"/>
    <property type="evidence" value="ECO:0007669"/>
    <property type="project" value="InterPro"/>
</dbReference>
<gene>
    <name evidence="12" type="primary">dnapol</name>
</gene>
<keyword evidence="13" id="KW-1185">Reference proteome</keyword>
<dbReference type="Pfam" id="PF03175">
    <property type="entry name" value="DNA_pol_B_2"/>
    <property type="match status" value="1"/>
</dbReference>
<keyword evidence="7 10" id="KW-0238">DNA-binding</keyword>
<proteinExistence type="inferred from homology"/>
<dbReference type="InterPro" id="IPR012337">
    <property type="entry name" value="RNaseH-like_sf"/>
</dbReference>
<keyword evidence="8 12" id="KW-0496">Mitochondrion</keyword>
<keyword evidence="12" id="KW-0614">Plasmid</keyword>
<dbReference type="GO" id="GO:0005739">
    <property type="term" value="C:mitochondrion"/>
    <property type="evidence" value="ECO:0007669"/>
    <property type="project" value="UniProtKB-SubCell"/>
</dbReference>
<evidence type="ECO:0000259" key="11">
    <source>
        <dbReference type="Pfam" id="PF03175"/>
    </source>
</evidence>
<dbReference type="PANTHER" id="PTHR33568">
    <property type="entry name" value="DNA POLYMERASE"/>
    <property type="match status" value="1"/>
</dbReference>
<reference evidence="12" key="1">
    <citation type="submission" date="2010-09" db="EMBL/GenBank/DDBJ databases">
        <authorList>
            <person name="Garcia O."/>
            <person name="Costa G.G.L."/>
            <person name="Tiburcio R.A."/>
            <person name="Medrano F.J."/>
            <person name="Carazzolle M.F."/>
            <person name="Thomazella D.T."/>
            <person name="Schuster S.C."/>
            <person name="Carlson J.E."/>
            <person name="Guiltinan M.J."/>
            <person name="Bailey B.A."/>
            <person name="Mieckowski P."/>
            <person name="Pereira G.A.G."/>
            <person name="Meinhardt L.W."/>
        </authorList>
    </citation>
    <scope>NUCLEOTIDE SEQUENCE</scope>
    <source>
        <plasmid evidence="12">pMR3</plasmid>
    </source>
</reference>
<geneLocation type="plasmid" evidence="12 13">
    <name>pMR3</name>
</geneLocation>
<evidence type="ECO:0000256" key="4">
    <source>
        <dbReference type="ARBA" id="ARBA00022695"/>
    </source>
</evidence>
<organism>
    <name type="scientific">Moniliophthora roreri (strain MCA 2997)</name>
    <name type="common">Cocoa frosty pod rot fungus</name>
    <name type="synonym">Crinipellis roreri</name>
    <dbReference type="NCBI Taxonomy" id="1381753"/>
    <lineage>
        <taxon>Eukaryota</taxon>
        <taxon>Fungi</taxon>
        <taxon>Dikarya</taxon>
        <taxon>Basidiomycota</taxon>
        <taxon>Agaricomycotina</taxon>
        <taxon>Agaricomycetes</taxon>
        <taxon>Agaricomycetidae</taxon>
        <taxon>Agaricales</taxon>
        <taxon>Marasmiineae</taxon>
        <taxon>Marasmiaceae</taxon>
        <taxon>Moniliophthora</taxon>
    </lineage>
</organism>
<dbReference type="GO" id="GO:0003887">
    <property type="term" value="F:DNA-directed DNA polymerase activity"/>
    <property type="evidence" value="ECO:0007669"/>
    <property type="project" value="UniProtKB-KW"/>
</dbReference>